<name>A0A9X2L6B2_9BACT</name>
<keyword evidence="2" id="KW-0808">Transferase</keyword>
<dbReference type="Proteomes" id="UP001139125">
    <property type="component" value="Unassembled WGS sequence"/>
</dbReference>
<comment type="caution">
    <text evidence="2">The sequence shown here is derived from an EMBL/GenBank/DDBJ whole genome shotgun (WGS) entry which is preliminary data.</text>
</comment>
<evidence type="ECO:0000259" key="1">
    <source>
        <dbReference type="PROSITE" id="PS51186"/>
    </source>
</evidence>
<proteinExistence type="predicted"/>
<organism evidence="2 3">
    <name type="scientific">Gracilimonas sediminicola</name>
    <dbReference type="NCBI Taxonomy" id="2952158"/>
    <lineage>
        <taxon>Bacteria</taxon>
        <taxon>Pseudomonadati</taxon>
        <taxon>Balneolota</taxon>
        <taxon>Balneolia</taxon>
        <taxon>Balneolales</taxon>
        <taxon>Balneolaceae</taxon>
        <taxon>Gracilimonas</taxon>
    </lineage>
</organism>
<dbReference type="Pfam" id="PF13673">
    <property type="entry name" value="Acetyltransf_10"/>
    <property type="match status" value="1"/>
</dbReference>
<keyword evidence="3" id="KW-1185">Reference proteome</keyword>
<keyword evidence="2" id="KW-0012">Acyltransferase</keyword>
<gene>
    <name evidence="2" type="ORF">NM125_12495</name>
</gene>
<dbReference type="EMBL" id="JANDBC010000002">
    <property type="protein sequence ID" value="MCP9292398.1"/>
    <property type="molecule type" value="Genomic_DNA"/>
</dbReference>
<dbReference type="SUPFAM" id="SSF55729">
    <property type="entry name" value="Acyl-CoA N-acyltransferases (Nat)"/>
    <property type="match status" value="1"/>
</dbReference>
<dbReference type="AlphaFoldDB" id="A0A9X2L6B2"/>
<reference evidence="2" key="1">
    <citation type="submission" date="2022-06" db="EMBL/GenBank/DDBJ databases">
        <title>Gracilimonas sp. CAU 1638 isolated from sea sediment.</title>
        <authorList>
            <person name="Kim W."/>
        </authorList>
    </citation>
    <scope>NUCLEOTIDE SEQUENCE</scope>
    <source>
        <strain evidence="2">CAU 1638</strain>
    </source>
</reference>
<dbReference type="RefSeq" id="WP_255135282.1">
    <property type="nucleotide sequence ID" value="NZ_JANDBC010000002.1"/>
</dbReference>
<accession>A0A9X2L6B2</accession>
<dbReference type="PROSITE" id="PS51186">
    <property type="entry name" value="GNAT"/>
    <property type="match status" value="1"/>
</dbReference>
<dbReference type="Gene3D" id="3.40.630.30">
    <property type="match status" value="1"/>
</dbReference>
<sequence>METIHKSFEELSSVQLQDIFRLRQNVFIIEQQCFYEDIDGADAKAEHLLIYDEEKLAAYLRIFPYGVKYENEANMGRIVVDPEFRGTGLGERLIKKGIELCDKKPIRIEAQAALEKYYNGFGFKAEGEVYVVDDIDHLQMVLA</sequence>
<evidence type="ECO:0000313" key="2">
    <source>
        <dbReference type="EMBL" id="MCP9292398.1"/>
    </source>
</evidence>
<dbReference type="GO" id="GO:0016747">
    <property type="term" value="F:acyltransferase activity, transferring groups other than amino-acyl groups"/>
    <property type="evidence" value="ECO:0007669"/>
    <property type="project" value="InterPro"/>
</dbReference>
<protein>
    <submittedName>
        <fullName evidence="2">GNAT family N-acetyltransferase</fullName>
        <ecNumber evidence="2">2.3.1.-</ecNumber>
    </submittedName>
</protein>
<evidence type="ECO:0000313" key="3">
    <source>
        <dbReference type="Proteomes" id="UP001139125"/>
    </source>
</evidence>
<dbReference type="EC" id="2.3.1.-" evidence="2"/>
<dbReference type="InterPro" id="IPR000182">
    <property type="entry name" value="GNAT_dom"/>
</dbReference>
<feature type="domain" description="N-acetyltransferase" evidence="1">
    <location>
        <begin position="6"/>
        <end position="143"/>
    </location>
</feature>
<dbReference type="InterPro" id="IPR016181">
    <property type="entry name" value="Acyl_CoA_acyltransferase"/>
</dbReference>
<dbReference type="CDD" id="cd04301">
    <property type="entry name" value="NAT_SF"/>
    <property type="match status" value="1"/>
</dbReference>